<dbReference type="InterPro" id="IPR001683">
    <property type="entry name" value="PX_dom"/>
</dbReference>
<protein>
    <recommendedName>
        <fullName evidence="13">PX domain-containing protein</fullName>
    </recommendedName>
</protein>
<dbReference type="GO" id="GO:0035091">
    <property type="term" value="F:phosphatidylinositol binding"/>
    <property type="evidence" value="ECO:0007669"/>
    <property type="project" value="InterPro"/>
</dbReference>
<dbReference type="PANTHER" id="PTHR10555">
    <property type="entry name" value="SORTING NEXIN"/>
    <property type="match status" value="1"/>
</dbReference>
<dbReference type="Gene3D" id="3.30.1520.10">
    <property type="entry name" value="Phox-like domain"/>
    <property type="match status" value="1"/>
</dbReference>
<evidence type="ECO:0000256" key="9">
    <source>
        <dbReference type="ARBA" id="ARBA00023034"/>
    </source>
</evidence>
<proteinExistence type="inferred from homology"/>
<feature type="domain" description="PX" evidence="13">
    <location>
        <begin position="442"/>
        <end position="554"/>
    </location>
</feature>
<evidence type="ECO:0000256" key="11">
    <source>
        <dbReference type="SAM" id="Coils"/>
    </source>
</evidence>
<feature type="compositionally biased region" description="Polar residues" evidence="12">
    <location>
        <begin position="207"/>
        <end position="219"/>
    </location>
</feature>
<feature type="compositionally biased region" description="Basic and acidic residues" evidence="12">
    <location>
        <begin position="224"/>
        <end position="234"/>
    </location>
</feature>
<evidence type="ECO:0000259" key="13">
    <source>
        <dbReference type="PROSITE" id="PS50195"/>
    </source>
</evidence>
<dbReference type="InterPro" id="IPR015404">
    <property type="entry name" value="Vps5_C"/>
</dbReference>
<dbReference type="CDD" id="cd07627">
    <property type="entry name" value="BAR_Vps5p"/>
    <property type="match status" value="1"/>
</dbReference>
<keyword evidence="10" id="KW-0472">Membrane</keyword>
<dbReference type="AlphaFoldDB" id="A0A9W8MND2"/>
<evidence type="ECO:0000256" key="4">
    <source>
        <dbReference type="ARBA" id="ARBA00010883"/>
    </source>
</evidence>
<dbReference type="GO" id="GO:0005794">
    <property type="term" value="C:Golgi apparatus"/>
    <property type="evidence" value="ECO:0007669"/>
    <property type="project" value="UniProtKB-SubCell"/>
</dbReference>
<evidence type="ECO:0000313" key="15">
    <source>
        <dbReference type="Proteomes" id="UP001140091"/>
    </source>
</evidence>
<organism evidence="14 15">
    <name type="scientific">Candolleomyces eurysporus</name>
    <dbReference type="NCBI Taxonomy" id="2828524"/>
    <lineage>
        <taxon>Eukaryota</taxon>
        <taxon>Fungi</taxon>
        <taxon>Dikarya</taxon>
        <taxon>Basidiomycota</taxon>
        <taxon>Agaricomycotina</taxon>
        <taxon>Agaricomycetes</taxon>
        <taxon>Agaricomycetidae</taxon>
        <taxon>Agaricales</taxon>
        <taxon>Agaricineae</taxon>
        <taxon>Psathyrellaceae</taxon>
        <taxon>Candolleomyces</taxon>
    </lineage>
</organism>
<dbReference type="GO" id="GO:0030904">
    <property type="term" value="C:retromer complex"/>
    <property type="evidence" value="ECO:0007669"/>
    <property type="project" value="UniProtKB-ARBA"/>
</dbReference>
<evidence type="ECO:0000256" key="10">
    <source>
        <dbReference type="ARBA" id="ARBA00023136"/>
    </source>
</evidence>
<evidence type="ECO:0000256" key="6">
    <source>
        <dbReference type="ARBA" id="ARBA00022490"/>
    </source>
</evidence>
<comment type="caution">
    <text evidence="14">The sequence shown here is derived from an EMBL/GenBank/DDBJ whole genome shotgun (WGS) entry which is preliminary data.</text>
</comment>
<keyword evidence="6" id="KW-0963">Cytoplasm</keyword>
<dbReference type="Pfam" id="PF00787">
    <property type="entry name" value="PX"/>
    <property type="match status" value="1"/>
</dbReference>
<evidence type="ECO:0000256" key="5">
    <source>
        <dbReference type="ARBA" id="ARBA00022448"/>
    </source>
</evidence>
<evidence type="ECO:0000256" key="2">
    <source>
        <dbReference type="ARBA" id="ARBA00004496"/>
    </source>
</evidence>
<evidence type="ECO:0000256" key="8">
    <source>
        <dbReference type="ARBA" id="ARBA00022927"/>
    </source>
</evidence>
<dbReference type="PROSITE" id="PS50195">
    <property type="entry name" value="PX"/>
    <property type="match status" value="1"/>
</dbReference>
<dbReference type="Gene3D" id="1.20.1270.60">
    <property type="entry name" value="Arfaptin homology (AH) domain/BAR domain"/>
    <property type="match status" value="1"/>
</dbReference>
<dbReference type="FunFam" id="1.20.1270.60:FF:000022">
    <property type="entry name" value="Sorting nexin 3 protein"/>
    <property type="match status" value="1"/>
</dbReference>
<reference evidence="14" key="1">
    <citation type="submission" date="2022-06" db="EMBL/GenBank/DDBJ databases">
        <title>Genome Sequence of Candolleomyces eurysporus.</title>
        <authorList>
            <person name="Buettner E."/>
        </authorList>
    </citation>
    <scope>NUCLEOTIDE SEQUENCE</scope>
    <source>
        <strain evidence="14">VTCC 930004</strain>
    </source>
</reference>
<evidence type="ECO:0000256" key="3">
    <source>
        <dbReference type="ARBA" id="ARBA00004555"/>
    </source>
</evidence>
<dbReference type="GO" id="GO:0015031">
    <property type="term" value="P:protein transport"/>
    <property type="evidence" value="ECO:0007669"/>
    <property type="project" value="UniProtKB-KW"/>
</dbReference>
<feature type="region of interest" description="Disordered" evidence="12">
    <location>
        <begin position="400"/>
        <end position="435"/>
    </location>
</feature>
<dbReference type="GO" id="GO:0045053">
    <property type="term" value="P:protein retention in Golgi apparatus"/>
    <property type="evidence" value="ECO:0007669"/>
    <property type="project" value="TreeGrafter"/>
</dbReference>
<name>A0A9W8MND2_9AGAR</name>
<feature type="region of interest" description="Disordered" evidence="12">
    <location>
        <begin position="161"/>
        <end position="316"/>
    </location>
</feature>
<evidence type="ECO:0000256" key="12">
    <source>
        <dbReference type="SAM" id="MobiDB-lite"/>
    </source>
</evidence>
<dbReference type="OrthoDB" id="271164at2759"/>
<dbReference type="SUPFAM" id="SSF103657">
    <property type="entry name" value="BAR/IMD domain-like"/>
    <property type="match status" value="1"/>
</dbReference>
<sequence>MSSLQPFRPGRQAASASSLHLPPDPSASVAVKLEYALKKVSKQAAQYEGQMKDLESKLSENLSNFRAIDSLLSEAFSGLQRNTKRADRAVHHQVPGIHRDLQDSREVLEDLAETLPTVRAQVQDIFDVYESGRQKLSTSSDAHTMDAFDDLLAPSRQALESNPFASPFADPFGGRSSPDPWASPFGGHEENAFGSTTTTTTLDDDTSPYSPVNPYSETPTDPEPTEHVEEEVKPPSDPLDSAAVAAQDDDEDNRPLGTLRSPGFRESIAPSLSQVVEQPKANTILPPSENIRRTSLPSELLPPIASSAEDLPTPTTRALTPPSAIQAEHSSFSPAIGSSSTVISPLDRSSNVLENTLAGLSLGGPDILSSGGGGWQSQNDDTGVGGWGQTALPPAPIMTVPPVQADEDSDDDKPISQTIKRTSLDDARSPTTPKKADNGLLPVFVITVDDPQKVGDPIRPFTMYTVHTRFQKSAFSVLRRYSDFVWLYETLCFNNPGVVVPPVPEKNTFGRFEDQFLRQRRLALEKCIQKIANHPQLGKDADLKLFLESDTFSLDIKHRKPAPSQDKGGLLASIGSSLTGPRFNETDEWFDKQKSYLDSLESQLRGLAKAIELVAKHRLELSGVIGEFAQAVSDLSASDVGKQLSVALGELADVERTAQEIQSTQSEQDMSTLMATVDEYARLINSVRAAFSSRIRVFYAWKNAESDLLRTKQNHERNRAQGRIPTERLGYSLSQIAEAERRVLDAKHEYDHVCKLVKIEVARFEQERIDDFKDTLHAFLEGMISRQKELISTWENYQQLLLKRAGSGAPAQDSSS</sequence>
<dbReference type="Pfam" id="PF09325">
    <property type="entry name" value="Vps5"/>
    <property type="match status" value="1"/>
</dbReference>
<evidence type="ECO:0000313" key="14">
    <source>
        <dbReference type="EMBL" id="KAJ2934794.1"/>
    </source>
</evidence>
<feature type="region of interest" description="Disordered" evidence="12">
    <location>
        <begin position="1"/>
        <end position="24"/>
    </location>
</feature>
<dbReference type="GO" id="GO:0005829">
    <property type="term" value="C:cytosol"/>
    <property type="evidence" value="ECO:0007669"/>
    <property type="project" value="GOC"/>
</dbReference>
<evidence type="ECO:0000256" key="1">
    <source>
        <dbReference type="ARBA" id="ARBA00004287"/>
    </source>
</evidence>
<keyword evidence="7" id="KW-0597">Phosphoprotein</keyword>
<feature type="coiled-coil region" evidence="11">
    <location>
        <begin position="37"/>
        <end position="64"/>
    </location>
</feature>
<keyword evidence="15" id="KW-1185">Reference proteome</keyword>
<dbReference type="InterPro" id="IPR035803">
    <property type="entry name" value="BAR_Vps5"/>
</dbReference>
<keyword evidence="5" id="KW-0813">Transport</keyword>
<accession>A0A9W8MND2</accession>
<comment type="similarity">
    <text evidence="4">Belongs to the sorting nexin family.</text>
</comment>
<gene>
    <name evidence="14" type="ORF">H1R20_g2264</name>
</gene>
<dbReference type="InterPro" id="IPR027267">
    <property type="entry name" value="AH/BAR_dom_sf"/>
</dbReference>
<dbReference type="GO" id="GO:0005768">
    <property type="term" value="C:endosome"/>
    <property type="evidence" value="ECO:0007669"/>
    <property type="project" value="TreeGrafter"/>
</dbReference>
<keyword evidence="8" id="KW-0653">Protein transport</keyword>
<dbReference type="SUPFAM" id="SSF64268">
    <property type="entry name" value="PX domain"/>
    <property type="match status" value="1"/>
</dbReference>
<dbReference type="Proteomes" id="UP001140091">
    <property type="component" value="Unassembled WGS sequence"/>
</dbReference>
<dbReference type="GO" id="GO:0042147">
    <property type="term" value="P:retrograde transport, endosome to Golgi"/>
    <property type="evidence" value="ECO:0007669"/>
    <property type="project" value="TreeGrafter"/>
</dbReference>
<feature type="non-terminal residue" evidence="14">
    <location>
        <position position="1"/>
    </location>
</feature>
<comment type="subcellular location">
    <subcellularLocation>
        <location evidence="2">Cytoplasm</location>
    </subcellularLocation>
    <subcellularLocation>
        <location evidence="3">Golgi apparatus</location>
    </subcellularLocation>
    <subcellularLocation>
        <location evidence="1">Membrane</location>
        <topology evidence="1">Peripheral membrane protein</topology>
        <orientation evidence="1">Cytoplasmic side</orientation>
    </subcellularLocation>
</comment>
<dbReference type="PANTHER" id="PTHR10555:SF170">
    <property type="entry name" value="FI18122P1"/>
    <property type="match status" value="1"/>
</dbReference>
<dbReference type="SMART" id="SM00312">
    <property type="entry name" value="PX"/>
    <property type="match status" value="1"/>
</dbReference>
<keyword evidence="11" id="KW-0175">Coiled coil</keyword>
<dbReference type="EMBL" id="JANBPK010000709">
    <property type="protein sequence ID" value="KAJ2934794.1"/>
    <property type="molecule type" value="Genomic_DNA"/>
</dbReference>
<evidence type="ECO:0000256" key="7">
    <source>
        <dbReference type="ARBA" id="ARBA00022553"/>
    </source>
</evidence>
<dbReference type="InterPro" id="IPR036871">
    <property type="entry name" value="PX_dom_sf"/>
</dbReference>
<keyword evidence="9" id="KW-0333">Golgi apparatus</keyword>